<evidence type="ECO:0000256" key="1">
    <source>
        <dbReference type="ARBA" id="ARBA00022679"/>
    </source>
</evidence>
<dbReference type="PROSITE" id="PS51186">
    <property type="entry name" value="GNAT"/>
    <property type="match status" value="1"/>
</dbReference>
<sequence length="160" mass="17239">MMLPPSLLLRPAADADAGFLQALYASTRDDLRQLPLPPAQLEQLIAMQQRAHEAGWRAAFPNAEVLVLEHDGMAAGKAVLDTTGHDWRLVELALLPVLRGRGLGTALLTALQARARQCGASIGLAVLCTNTGALRLYERAGFRITGGNALQHQMAWLPEN</sequence>
<dbReference type="PANTHER" id="PTHR43877">
    <property type="entry name" value="AMINOALKYLPHOSPHONATE N-ACETYLTRANSFERASE-RELATED-RELATED"/>
    <property type="match status" value="1"/>
</dbReference>
<comment type="caution">
    <text evidence="4">The sequence shown here is derived from an EMBL/GenBank/DDBJ whole genome shotgun (WGS) entry which is preliminary data.</text>
</comment>
<proteinExistence type="predicted"/>
<accession>A0ABT2A8Q5</accession>
<gene>
    <name evidence="4" type="ORF">NX782_15330</name>
</gene>
<dbReference type="RefSeq" id="WP_258846347.1">
    <property type="nucleotide sequence ID" value="NZ_JANUGX010000018.1"/>
</dbReference>
<evidence type="ECO:0000259" key="3">
    <source>
        <dbReference type="PROSITE" id="PS51186"/>
    </source>
</evidence>
<protein>
    <submittedName>
        <fullName evidence="4">GNAT family N-acetyltransferase</fullName>
    </submittedName>
</protein>
<dbReference type="SUPFAM" id="SSF55729">
    <property type="entry name" value="Acyl-CoA N-acyltransferases (Nat)"/>
    <property type="match status" value="1"/>
</dbReference>
<name>A0ABT2A8Q5_9BURK</name>
<dbReference type="CDD" id="cd04301">
    <property type="entry name" value="NAT_SF"/>
    <property type="match status" value="1"/>
</dbReference>
<evidence type="ECO:0000256" key="2">
    <source>
        <dbReference type="ARBA" id="ARBA00023315"/>
    </source>
</evidence>
<feature type="domain" description="N-acetyltransferase" evidence="3">
    <location>
        <begin position="7"/>
        <end position="160"/>
    </location>
</feature>
<dbReference type="Pfam" id="PF00583">
    <property type="entry name" value="Acetyltransf_1"/>
    <property type="match status" value="1"/>
</dbReference>
<dbReference type="EMBL" id="JANUGX010000018">
    <property type="protein sequence ID" value="MCS0590566.1"/>
    <property type="molecule type" value="Genomic_DNA"/>
</dbReference>
<dbReference type="Gene3D" id="3.40.630.30">
    <property type="match status" value="1"/>
</dbReference>
<evidence type="ECO:0000313" key="4">
    <source>
        <dbReference type="EMBL" id="MCS0590566.1"/>
    </source>
</evidence>
<evidence type="ECO:0000313" key="5">
    <source>
        <dbReference type="Proteomes" id="UP001205560"/>
    </source>
</evidence>
<keyword evidence="2" id="KW-0012">Acyltransferase</keyword>
<keyword evidence="1" id="KW-0808">Transferase</keyword>
<organism evidence="4 5">
    <name type="scientific">Massilia norwichensis</name>
    <dbReference type="NCBI Taxonomy" id="1442366"/>
    <lineage>
        <taxon>Bacteria</taxon>
        <taxon>Pseudomonadati</taxon>
        <taxon>Pseudomonadota</taxon>
        <taxon>Betaproteobacteria</taxon>
        <taxon>Burkholderiales</taxon>
        <taxon>Oxalobacteraceae</taxon>
        <taxon>Telluria group</taxon>
        <taxon>Massilia</taxon>
    </lineage>
</organism>
<reference evidence="4 5" key="1">
    <citation type="submission" date="2022-08" db="EMBL/GenBank/DDBJ databases">
        <title>Reclassification of Massilia species as members of the genera Telluria, Duganella, Pseudoduganella, Mokoshia gen. nov. and Zemynaea gen. nov. using orthogonal and non-orthogonal genome-based approaches.</title>
        <authorList>
            <person name="Bowman J.P."/>
        </authorList>
    </citation>
    <scope>NUCLEOTIDE SEQUENCE [LARGE SCALE GENOMIC DNA]</scope>
    <source>
        <strain evidence="4 5">LMG 28164</strain>
    </source>
</reference>
<dbReference type="InterPro" id="IPR000182">
    <property type="entry name" value="GNAT_dom"/>
</dbReference>
<dbReference type="InterPro" id="IPR050832">
    <property type="entry name" value="Bact_Acetyltransf"/>
</dbReference>
<keyword evidence="5" id="KW-1185">Reference proteome</keyword>
<dbReference type="InterPro" id="IPR016181">
    <property type="entry name" value="Acyl_CoA_acyltransferase"/>
</dbReference>
<dbReference type="Proteomes" id="UP001205560">
    <property type="component" value="Unassembled WGS sequence"/>
</dbReference>